<dbReference type="KEGG" id="nai:NECAME_12855"/>
<dbReference type="STRING" id="51031.W2T021"/>
<dbReference type="PROSITE" id="PS00162">
    <property type="entry name" value="ALPHA_CA_1"/>
    <property type="match status" value="1"/>
</dbReference>
<evidence type="ECO:0000256" key="2">
    <source>
        <dbReference type="ARBA" id="ARBA00010718"/>
    </source>
</evidence>
<dbReference type="InterPro" id="IPR001148">
    <property type="entry name" value="CA_dom"/>
</dbReference>
<dbReference type="Gene3D" id="3.10.200.10">
    <property type="entry name" value="Alpha carbonic anhydrase"/>
    <property type="match status" value="1"/>
</dbReference>
<comment type="cofactor">
    <cofactor evidence="8">
        <name>Zn(2+)</name>
        <dbReference type="ChEBI" id="CHEBI:29105"/>
    </cofactor>
</comment>
<dbReference type="AlphaFoldDB" id="W2T021"/>
<sequence length="129" mass="14227">MTTTVGKRMKDGYFIRRGVHAFESMLLLVFLDSSRGGLGGKYILQQFHFHWGGNDNSGSEHTLGRLHFPMEIHFVHILDGYNATTAMGVPETIAVSATSVMNDGGERHTLNERCHMGPGPCHTKGQICP</sequence>
<evidence type="ECO:0000256" key="1">
    <source>
        <dbReference type="ARBA" id="ARBA00002904"/>
    </source>
</evidence>
<dbReference type="Proteomes" id="UP000053676">
    <property type="component" value="Unassembled WGS sequence"/>
</dbReference>
<keyword evidence="4 8" id="KW-0479">Metal-binding</keyword>
<protein>
    <recommendedName>
        <fullName evidence="3 8">Carbonic anhydrase</fullName>
        <ecNumber evidence="3 8">4.2.1.1</ecNumber>
    </recommendedName>
</protein>
<evidence type="ECO:0000256" key="5">
    <source>
        <dbReference type="ARBA" id="ARBA00022833"/>
    </source>
</evidence>
<dbReference type="GO" id="GO:0004089">
    <property type="term" value="F:carbonate dehydratase activity"/>
    <property type="evidence" value="ECO:0007669"/>
    <property type="project" value="UniProtKB-UniRule"/>
</dbReference>
<proteinExistence type="inferred from homology"/>
<keyword evidence="11" id="KW-1185">Reference proteome</keyword>
<dbReference type="SUPFAM" id="SSF51069">
    <property type="entry name" value="Carbonic anhydrase"/>
    <property type="match status" value="1"/>
</dbReference>
<dbReference type="EMBL" id="KI660347">
    <property type="protein sequence ID" value="ETN74611.1"/>
    <property type="molecule type" value="Genomic_DNA"/>
</dbReference>
<dbReference type="InterPro" id="IPR018338">
    <property type="entry name" value="Carbonic_anhydrase_a-class_CS"/>
</dbReference>
<dbReference type="EC" id="4.2.1.1" evidence="3 8"/>
<dbReference type="PANTHER" id="PTHR18952">
    <property type="entry name" value="CARBONIC ANHYDRASE"/>
    <property type="match status" value="1"/>
</dbReference>
<comment type="catalytic activity">
    <reaction evidence="7 8">
        <text>hydrogencarbonate + H(+) = CO2 + H2O</text>
        <dbReference type="Rhea" id="RHEA:10748"/>
        <dbReference type="ChEBI" id="CHEBI:15377"/>
        <dbReference type="ChEBI" id="CHEBI:15378"/>
        <dbReference type="ChEBI" id="CHEBI:16526"/>
        <dbReference type="ChEBI" id="CHEBI:17544"/>
        <dbReference type="EC" id="4.2.1.1"/>
    </reaction>
</comment>
<dbReference type="Pfam" id="PF00194">
    <property type="entry name" value="Carb_anhydrase"/>
    <property type="match status" value="1"/>
</dbReference>
<evidence type="ECO:0000313" key="10">
    <source>
        <dbReference type="EMBL" id="ETN74611.1"/>
    </source>
</evidence>
<dbReference type="OrthoDB" id="429145at2759"/>
<name>W2T021_NECAM</name>
<evidence type="ECO:0000256" key="4">
    <source>
        <dbReference type="ARBA" id="ARBA00022723"/>
    </source>
</evidence>
<evidence type="ECO:0000256" key="6">
    <source>
        <dbReference type="ARBA" id="ARBA00023239"/>
    </source>
</evidence>
<gene>
    <name evidence="10" type="ORF">NECAME_12855</name>
</gene>
<dbReference type="GO" id="GO:0008270">
    <property type="term" value="F:zinc ion binding"/>
    <property type="evidence" value="ECO:0007669"/>
    <property type="project" value="UniProtKB-UniRule"/>
</dbReference>
<dbReference type="InterPro" id="IPR023561">
    <property type="entry name" value="Carbonic_anhydrase_a-class"/>
</dbReference>
<comment type="similarity">
    <text evidence="2 8">Belongs to the alpha-carbonic anhydrase family.</text>
</comment>
<reference evidence="11" key="1">
    <citation type="journal article" date="2014" name="Nat. Genet.">
        <title>Genome of the human hookworm Necator americanus.</title>
        <authorList>
            <person name="Tang Y.T."/>
            <person name="Gao X."/>
            <person name="Rosa B.A."/>
            <person name="Abubucker S."/>
            <person name="Hallsworth-Pepin K."/>
            <person name="Martin J."/>
            <person name="Tyagi R."/>
            <person name="Heizer E."/>
            <person name="Zhang X."/>
            <person name="Bhonagiri-Palsikar V."/>
            <person name="Minx P."/>
            <person name="Warren W.C."/>
            <person name="Wang Q."/>
            <person name="Zhan B."/>
            <person name="Hotez P.J."/>
            <person name="Sternberg P.W."/>
            <person name="Dougall A."/>
            <person name="Gaze S.T."/>
            <person name="Mulvenna J."/>
            <person name="Sotillo J."/>
            <person name="Ranganathan S."/>
            <person name="Rabelo E.M."/>
            <person name="Wilson R.K."/>
            <person name="Felgner P.L."/>
            <person name="Bethony J."/>
            <person name="Hawdon J.M."/>
            <person name="Gasser R.B."/>
            <person name="Loukas A."/>
            <person name="Mitreva M."/>
        </authorList>
    </citation>
    <scope>NUCLEOTIDE SEQUENCE [LARGE SCALE GENOMIC DNA]</scope>
</reference>
<keyword evidence="6 8" id="KW-0456">Lyase</keyword>
<organism evidence="10 11">
    <name type="scientific">Necator americanus</name>
    <name type="common">Human hookworm</name>
    <dbReference type="NCBI Taxonomy" id="51031"/>
    <lineage>
        <taxon>Eukaryota</taxon>
        <taxon>Metazoa</taxon>
        <taxon>Ecdysozoa</taxon>
        <taxon>Nematoda</taxon>
        <taxon>Chromadorea</taxon>
        <taxon>Rhabditida</taxon>
        <taxon>Rhabditina</taxon>
        <taxon>Rhabditomorpha</taxon>
        <taxon>Strongyloidea</taxon>
        <taxon>Ancylostomatidae</taxon>
        <taxon>Bunostominae</taxon>
        <taxon>Necator</taxon>
    </lineage>
</organism>
<comment type="function">
    <text evidence="1 8">Reversible hydration of carbon dioxide.</text>
</comment>
<dbReference type="PROSITE" id="PS51144">
    <property type="entry name" value="ALPHA_CA_2"/>
    <property type="match status" value="1"/>
</dbReference>
<dbReference type="InterPro" id="IPR036398">
    <property type="entry name" value="CA_dom_sf"/>
</dbReference>
<evidence type="ECO:0000259" key="9">
    <source>
        <dbReference type="PROSITE" id="PS51144"/>
    </source>
</evidence>
<feature type="domain" description="Alpha-carbonic anhydrase" evidence="9">
    <location>
        <begin position="1"/>
        <end position="129"/>
    </location>
</feature>
<keyword evidence="5 8" id="KW-0862">Zinc</keyword>
<evidence type="ECO:0000256" key="3">
    <source>
        <dbReference type="ARBA" id="ARBA00012925"/>
    </source>
</evidence>
<evidence type="ECO:0000256" key="8">
    <source>
        <dbReference type="RuleBase" id="RU367011"/>
    </source>
</evidence>
<evidence type="ECO:0000256" key="7">
    <source>
        <dbReference type="ARBA" id="ARBA00048348"/>
    </source>
</evidence>
<dbReference type="PANTHER" id="PTHR18952:SF265">
    <property type="entry name" value="CARBONIC ANHYDRASE"/>
    <property type="match status" value="1"/>
</dbReference>
<accession>W2T021</accession>
<evidence type="ECO:0000313" key="11">
    <source>
        <dbReference type="Proteomes" id="UP000053676"/>
    </source>
</evidence>